<dbReference type="GO" id="GO:0006729">
    <property type="term" value="P:tetrahydrobiopterin biosynthetic process"/>
    <property type="evidence" value="ECO:0007669"/>
    <property type="project" value="InterPro"/>
</dbReference>
<comment type="catalytic activity">
    <reaction evidence="1 4">
        <text>(4aS,6R)-4a-hydroxy-L-erythro-5,6,7,8-tetrahydrobiopterin = (6R)-L-erythro-6,7-dihydrobiopterin + H2O</text>
        <dbReference type="Rhea" id="RHEA:11920"/>
        <dbReference type="ChEBI" id="CHEBI:15377"/>
        <dbReference type="ChEBI" id="CHEBI:15642"/>
        <dbReference type="ChEBI" id="CHEBI:43120"/>
        <dbReference type="EC" id="4.2.1.96"/>
    </reaction>
</comment>
<dbReference type="NCBIfam" id="NF002017">
    <property type="entry name" value="PRK00823.1-2"/>
    <property type="match status" value="1"/>
</dbReference>
<comment type="caution">
    <text evidence="5">The sequence shown here is derived from an EMBL/GenBank/DDBJ whole genome shotgun (WGS) entry which is preliminary data.</text>
</comment>
<dbReference type="HAMAP" id="MF_00434">
    <property type="entry name" value="Pterin_4_alpha"/>
    <property type="match status" value="1"/>
</dbReference>
<dbReference type="GO" id="GO:0008124">
    <property type="term" value="F:4-alpha-hydroxytetrahydrobiopterin dehydratase activity"/>
    <property type="evidence" value="ECO:0007669"/>
    <property type="project" value="UniProtKB-UniRule"/>
</dbReference>
<dbReference type="Pfam" id="PF01329">
    <property type="entry name" value="Pterin_4a"/>
    <property type="match status" value="1"/>
</dbReference>
<dbReference type="Proteomes" id="UP000034956">
    <property type="component" value="Unassembled WGS sequence"/>
</dbReference>
<dbReference type="EC" id="4.2.1.96" evidence="4"/>
<dbReference type="CDD" id="cd00913">
    <property type="entry name" value="PCD_DCoH_subfamily_a"/>
    <property type="match status" value="1"/>
</dbReference>
<proteinExistence type="inferred from homology"/>
<name>A0A0G1XAZ9_9BACT</name>
<evidence type="ECO:0000313" key="5">
    <source>
        <dbReference type="EMBL" id="KKU91515.1"/>
    </source>
</evidence>
<evidence type="ECO:0000256" key="1">
    <source>
        <dbReference type="ARBA" id="ARBA00001554"/>
    </source>
</evidence>
<comment type="similarity">
    <text evidence="2 4">Belongs to the pterin-4-alpha-carbinolamine dehydratase family.</text>
</comment>
<evidence type="ECO:0000256" key="3">
    <source>
        <dbReference type="ARBA" id="ARBA00023239"/>
    </source>
</evidence>
<dbReference type="AlphaFoldDB" id="A0A0G1XAZ9"/>
<accession>A0A0G1XAZ9</accession>
<keyword evidence="3 4" id="KW-0456">Lyase</keyword>
<sequence length="112" mass="11933">MLSKKCVPCLPAQAGEGGTPALSPAAAKGLLKEAPNWVLDSGAKKISREFDCKDFRGSTAFVNKVAVLAESEGHHPDIHIFYDKVRLELSTHAADGLTENDFILAAKINALS</sequence>
<dbReference type="SUPFAM" id="SSF55248">
    <property type="entry name" value="PCD-like"/>
    <property type="match status" value="1"/>
</dbReference>
<organism evidence="5 6">
    <name type="scientific">Candidatus Jorgensenbacteria bacterium GW2011_GWA1_48_11</name>
    <dbReference type="NCBI Taxonomy" id="1618660"/>
    <lineage>
        <taxon>Bacteria</taxon>
        <taxon>Candidatus Joergenseniibacteriota</taxon>
    </lineage>
</organism>
<evidence type="ECO:0000256" key="2">
    <source>
        <dbReference type="ARBA" id="ARBA00006472"/>
    </source>
</evidence>
<protein>
    <recommendedName>
        <fullName evidence="4">Putative pterin-4-alpha-carbinolamine dehydratase</fullName>
        <shortName evidence="4">PHS</shortName>
        <ecNumber evidence="4">4.2.1.96</ecNumber>
    </recommendedName>
    <alternativeName>
        <fullName evidence="4">4-alpha-hydroxy-tetrahydropterin dehydratase</fullName>
    </alternativeName>
    <alternativeName>
        <fullName evidence="4">Pterin carbinolamine dehydratase</fullName>
        <shortName evidence="4">PCD</shortName>
    </alternativeName>
</protein>
<dbReference type="PATRIC" id="fig|1618660.3.peg.126"/>
<evidence type="ECO:0000256" key="4">
    <source>
        <dbReference type="HAMAP-Rule" id="MF_00434"/>
    </source>
</evidence>
<dbReference type="PANTHER" id="PTHR12599:SF0">
    <property type="entry name" value="PTERIN-4-ALPHA-CARBINOLAMINE DEHYDRATASE"/>
    <property type="match status" value="1"/>
</dbReference>
<dbReference type="PANTHER" id="PTHR12599">
    <property type="entry name" value="PTERIN-4-ALPHA-CARBINOLAMINE DEHYDRATASE"/>
    <property type="match status" value="1"/>
</dbReference>
<dbReference type="InterPro" id="IPR036428">
    <property type="entry name" value="PCD_sf"/>
</dbReference>
<dbReference type="EMBL" id="LCPF01000001">
    <property type="protein sequence ID" value="KKU91515.1"/>
    <property type="molecule type" value="Genomic_DNA"/>
</dbReference>
<gene>
    <name evidence="5" type="ORF">UY23_C0001G0121</name>
</gene>
<evidence type="ECO:0000313" key="6">
    <source>
        <dbReference type="Proteomes" id="UP000034956"/>
    </source>
</evidence>
<dbReference type="Gene3D" id="3.30.1360.20">
    <property type="entry name" value="Transcriptional coactivator/pterin dehydratase"/>
    <property type="match status" value="1"/>
</dbReference>
<reference evidence="5 6" key="1">
    <citation type="journal article" date="2015" name="Nature">
        <title>rRNA introns, odd ribosomes, and small enigmatic genomes across a large radiation of phyla.</title>
        <authorList>
            <person name="Brown C.T."/>
            <person name="Hug L.A."/>
            <person name="Thomas B.C."/>
            <person name="Sharon I."/>
            <person name="Castelle C.J."/>
            <person name="Singh A."/>
            <person name="Wilkins M.J."/>
            <person name="Williams K.H."/>
            <person name="Banfield J.F."/>
        </authorList>
    </citation>
    <scope>NUCLEOTIDE SEQUENCE [LARGE SCALE GENOMIC DNA]</scope>
</reference>
<dbReference type="InterPro" id="IPR001533">
    <property type="entry name" value="Pterin_deHydtase"/>
</dbReference>